<name>S2JQL2_MUCC1</name>
<dbReference type="InParanoid" id="S2JQL2"/>
<dbReference type="EMBL" id="KE124132">
    <property type="protein sequence ID" value="EPB82060.1"/>
    <property type="molecule type" value="Genomic_DNA"/>
</dbReference>
<dbReference type="AlphaFoldDB" id="S2JQL2"/>
<organism evidence="1 2">
    <name type="scientific">Mucor circinelloides f. circinelloides (strain 1006PhL)</name>
    <name type="common">Mucormycosis agent</name>
    <name type="synonym">Calyptromyces circinelloides</name>
    <dbReference type="NCBI Taxonomy" id="1220926"/>
    <lineage>
        <taxon>Eukaryota</taxon>
        <taxon>Fungi</taxon>
        <taxon>Fungi incertae sedis</taxon>
        <taxon>Mucoromycota</taxon>
        <taxon>Mucoromycotina</taxon>
        <taxon>Mucoromycetes</taxon>
        <taxon>Mucorales</taxon>
        <taxon>Mucorineae</taxon>
        <taxon>Mucoraceae</taxon>
        <taxon>Mucor</taxon>
    </lineage>
</organism>
<dbReference type="OrthoDB" id="10287024at2759"/>
<evidence type="ECO:0000313" key="1">
    <source>
        <dbReference type="EMBL" id="EPB82060.1"/>
    </source>
</evidence>
<protein>
    <submittedName>
        <fullName evidence="1">Uncharacterized protein</fullName>
    </submittedName>
</protein>
<dbReference type="Proteomes" id="UP000014254">
    <property type="component" value="Unassembled WGS sequence"/>
</dbReference>
<evidence type="ECO:0000313" key="2">
    <source>
        <dbReference type="Proteomes" id="UP000014254"/>
    </source>
</evidence>
<proteinExistence type="predicted"/>
<dbReference type="VEuPathDB" id="FungiDB:HMPREF1544_11188"/>
<sequence length="180" mass="20156">MGIDELEVNSYLKDSTADIWSFEGFLVHSGDKALETCRQYFISDLNVIGNAFPGLKRRLRSLQESATKVKTNPLSRPARLVVTGNNNNVIAQSTNVSIKRKEDEAGVASSTRHIKLQKANDFFSESEESNDEEDLEVQQAQTFDTSRNFAENVNTRMGSHSMVLIILINSKASSWTLIRI</sequence>
<reference evidence="2" key="1">
    <citation type="submission" date="2013-05" db="EMBL/GenBank/DDBJ databases">
        <title>The Genome sequence of Mucor circinelloides f. circinelloides 1006PhL.</title>
        <authorList>
            <consortium name="The Broad Institute Genomics Platform"/>
            <person name="Cuomo C."/>
            <person name="Earl A."/>
            <person name="Findley K."/>
            <person name="Lee S.C."/>
            <person name="Walker B."/>
            <person name="Young S."/>
            <person name="Zeng Q."/>
            <person name="Gargeya S."/>
            <person name="Fitzgerald M."/>
            <person name="Haas B."/>
            <person name="Abouelleil A."/>
            <person name="Allen A.W."/>
            <person name="Alvarado L."/>
            <person name="Arachchi H.M."/>
            <person name="Berlin A.M."/>
            <person name="Chapman S.B."/>
            <person name="Gainer-Dewar J."/>
            <person name="Goldberg J."/>
            <person name="Griggs A."/>
            <person name="Gujja S."/>
            <person name="Hansen M."/>
            <person name="Howarth C."/>
            <person name="Imamovic A."/>
            <person name="Ireland A."/>
            <person name="Larimer J."/>
            <person name="McCowan C."/>
            <person name="Murphy C."/>
            <person name="Pearson M."/>
            <person name="Poon T.W."/>
            <person name="Priest M."/>
            <person name="Roberts A."/>
            <person name="Saif S."/>
            <person name="Shea T."/>
            <person name="Sisk P."/>
            <person name="Sykes S."/>
            <person name="Wortman J."/>
            <person name="Nusbaum C."/>
            <person name="Birren B."/>
        </authorList>
    </citation>
    <scope>NUCLEOTIDE SEQUENCE [LARGE SCALE GENOMIC DNA]</scope>
    <source>
        <strain evidence="2">1006PhL</strain>
    </source>
</reference>
<keyword evidence="2" id="KW-1185">Reference proteome</keyword>
<gene>
    <name evidence="1" type="ORF">HMPREF1544_11188</name>
</gene>
<accession>S2JQL2</accession>